<evidence type="ECO:0000313" key="8">
    <source>
        <dbReference type="EMBL" id="RLP79873.1"/>
    </source>
</evidence>
<evidence type="ECO:0000256" key="2">
    <source>
        <dbReference type="ARBA" id="ARBA00022475"/>
    </source>
</evidence>
<dbReference type="OrthoDB" id="9926704at2"/>
<feature type="transmembrane region" description="Helical" evidence="6">
    <location>
        <begin position="17"/>
        <end position="39"/>
    </location>
</feature>
<dbReference type="Pfam" id="PF13396">
    <property type="entry name" value="PLDc_N"/>
    <property type="match status" value="1"/>
</dbReference>
<keyword evidence="5 6" id="KW-0472">Membrane</keyword>
<feature type="transmembrane region" description="Helical" evidence="6">
    <location>
        <begin position="51"/>
        <end position="70"/>
    </location>
</feature>
<comment type="subcellular location">
    <subcellularLocation>
        <location evidence="1">Cell membrane</location>
        <topology evidence="1">Multi-pass membrane protein</topology>
    </subcellularLocation>
</comment>
<dbReference type="InterPro" id="IPR027379">
    <property type="entry name" value="CLS_N"/>
</dbReference>
<sequence>MCRGGVGNTVSNLLMGWHLPVLLGIFALFGYWVYAIVVTANDRQMRTSEKVIWIVLLVLLHVLTLIAWTLDRIVRRARGRGQGSVAMPRP</sequence>
<name>A0A3L7AHB7_9MICO</name>
<gene>
    <name evidence="8" type="ORF">D9V34_15125</name>
</gene>
<reference evidence="8 9" key="1">
    <citation type="submission" date="2018-10" db="EMBL/GenBank/DDBJ databases">
        <authorList>
            <person name="Li J."/>
        </authorList>
    </citation>
    <scope>NUCLEOTIDE SEQUENCE [LARGE SCALE GENOMIC DNA]</scope>
    <source>
        <strain evidence="8 9">JCM 11654</strain>
    </source>
</reference>
<dbReference type="Proteomes" id="UP000269438">
    <property type="component" value="Unassembled WGS sequence"/>
</dbReference>
<evidence type="ECO:0000256" key="4">
    <source>
        <dbReference type="ARBA" id="ARBA00022989"/>
    </source>
</evidence>
<protein>
    <recommendedName>
        <fullName evidence="7">Cardiolipin synthase N-terminal domain-containing protein</fullName>
    </recommendedName>
</protein>
<evidence type="ECO:0000256" key="3">
    <source>
        <dbReference type="ARBA" id="ARBA00022692"/>
    </source>
</evidence>
<evidence type="ECO:0000256" key="1">
    <source>
        <dbReference type="ARBA" id="ARBA00004651"/>
    </source>
</evidence>
<evidence type="ECO:0000256" key="5">
    <source>
        <dbReference type="ARBA" id="ARBA00023136"/>
    </source>
</evidence>
<dbReference type="AlphaFoldDB" id="A0A3L7AHB7"/>
<proteinExistence type="predicted"/>
<evidence type="ECO:0000256" key="6">
    <source>
        <dbReference type="SAM" id="Phobius"/>
    </source>
</evidence>
<dbReference type="EMBL" id="RCUY01000014">
    <property type="protein sequence ID" value="RLP79873.1"/>
    <property type="molecule type" value="Genomic_DNA"/>
</dbReference>
<keyword evidence="3 6" id="KW-0812">Transmembrane</keyword>
<evidence type="ECO:0000259" key="7">
    <source>
        <dbReference type="Pfam" id="PF13396"/>
    </source>
</evidence>
<keyword evidence="2" id="KW-1003">Cell membrane</keyword>
<keyword evidence="9" id="KW-1185">Reference proteome</keyword>
<feature type="domain" description="Cardiolipin synthase N-terminal" evidence="7">
    <location>
        <begin position="32"/>
        <end position="68"/>
    </location>
</feature>
<keyword evidence="4 6" id="KW-1133">Transmembrane helix</keyword>
<evidence type="ECO:0000313" key="9">
    <source>
        <dbReference type="Proteomes" id="UP000269438"/>
    </source>
</evidence>
<organism evidence="8 9">
    <name type="scientific">Mycetocola lacteus</name>
    <dbReference type="NCBI Taxonomy" id="76637"/>
    <lineage>
        <taxon>Bacteria</taxon>
        <taxon>Bacillati</taxon>
        <taxon>Actinomycetota</taxon>
        <taxon>Actinomycetes</taxon>
        <taxon>Micrococcales</taxon>
        <taxon>Microbacteriaceae</taxon>
        <taxon>Mycetocola</taxon>
    </lineage>
</organism>
<comment type="caution">
    <text evidence="8">The sequence shown here is derived from an EMBL/GenBank/DDBJ whole genome shotgun (WGS) entry which is preliminary data.</text>
</comment>
<accession>A0A3L7AHB7</accession>
<dbReference type="GO" id="GO:0005886">
    <property type="term" value="C:plasma membrane"/>
    <property type="evidence" value="ECO:0007669"/>
    <property type="project" value="UniProtKB-SubCell"/>
</dbReference>